<dbReference type="EMBL" id="KZ613966">
    <property type="protein sequence ID" value="PMD30591.1"/>
    <property type="molecule type" value="Genomic_DNA"/>
</dbReference>
<sequence length="275" mass="31020">MAWCYRGSKLDFIGIISTRTGIPASVLAGRTKLRECSVAERLSWAAKKETTRPEDTAYCLFGLFSVNMPLPYGEGMKASRRLQEEIIKINNDLTIFAWEAPKPYDKTAFKLFAETPAAFVDSCKMRPFGDDCEDFSVRNKGLFVSGEVPLREVSIVLPDINHQISRYALFVGYSTKHNEAPDGGIYLRKIGPKLFVRDLTLPLAGFGDPNFDQLRVLDNMTDYYILTDPKPNISPCSFRSCALHVPHNTTFELEDAVPETLWDVTDRVFLKSKTL</sequence>
<dbReference type="AlphaFoldDB" id="A0A2J6QWF5"/>
<dbReference type="OrthoDB" id="674604at2759"/>
<dbReference type="PANTHER" id="PTHR10622:SF10">
    <property type="entry name" value="HET DOMAIN-CONTAINING PROTEIN"/>
    <property type="match status" value="1"/>
</dbReference>
<reference evidence="1 2" key="1">
    <citation type="submission" date="2016-04" db="EMBL/GenBank/DDBJ databases">
        <title>A degradative enzymes factory behind the ericoid mycorrhizal symbiosis.</title>
        <authorList>
            <consortium name="DOE Joint Genome Institute"/>
            <person name="Martino E."/>
            <person name="Morin E."/>
            <person name="Grelet G."/>
            <person name="Kuo A."/>
            <person name="Kohler A."/>
            <person name="Daghino S."/>
            <person name="Barry K."/>
            <person name="Choi C."/>
            <person name="Cichocki N."/>
            <person name="Clum A."/>
            <person name="Copeland A."/>
            <person name="Hainaut M."/>
            <person name="Haridas S."/>
            <person name="Labutti K."/>
            <person name="Lindquist E."/>
            <person name="Lipzen A."/>
            <person name="Khouja H.-R."/>
            <person name="Murat C."/>
            <person name="Ohm R."/>
            <person name="Olson A."/>
            <person name="Spatafora J."/>
            <person name="Veneault-Fourrey C."/>
            <person name="Henrissat B."/>
            <person name="Grigoriev I."/>
            <person name="Martin F."/>
            <person name="Perotto S."/>
        </authorList>
    </citation>
    <scope>NUCLEOTIDE SEQUENCE [LARGE SCALE GENOMIC DNA]</scope>
    <source>
        <strain evidence="1 2">F</strain>
    </source>
</reference>
<gene>
    <name evidence="1" type="ORF">L207DRAFT_223756</name>
</gene>
<organism evidence="1 2">
    <name type="scientific">Hyaloscypha variabilis (strain UAMH 11265 / GT02V1 / F)</name>
    <name type="common">Meliniomyces variabilis</name>
    <dbReference type="NCBI Taxonomy" id="1149755"/>
    <lineage>
        <taxon>Eukaryota</taxon>
        <taxon>Fungi</taxon>
        <taxon>Dikarya</taxon>
        <taxon>Ascomycota</taxon>
        <taxon>Pezizomycotina</taxon>
        <taxon>Leotiomycetes</taxon>
        <taxon>Helotiales</taxon>
        <taxon>Hyaloscyphaceae</taxon>
        <taxon>Hyaloscypha</taxon>
        <taxon>Hyaloscypha variabilis</taxon>
    </lineage>
</organism>
<dbReference type="STRING" id="1149755.A0A2J6QWF5"/>
<accession>A0A2J6QWF5</accession>
<dbReference type="Proteomes" id="UP000235786">
    <property type="component" value="Unassembled WGS sequence"/>
</dbReference>
<evidence type="ECO:0000313" key="2">
    <source>
        <dbReference type="Proteomes" id="UP000235786"/>
    </source>
</evidence>
<protein>
    <submittedName>
        <fullName evidence="1">Uncharacterized protein</fullName>
    </submittedName>
</protein>
<name>A0A2J6QWF5_HYAVF</name>
<proteinExistence type="predicted"/>
<evidence type="ECO:0000313" key="1">
    <source>
        <dbReference type="EMBL" id="PMD30591.1"/>
    </source>
</evidence>
<keyword evidence="2" id="KW-1185">Reference proteome</keyword>
<dbReference type="PANTHER" id="PTHR10622">
    <property type="entry name" value="HET DOMAIN-CONTAINING PROTEIN"/>
    <property type="match status" value="1"/>
</dbReference>